<accession>A0A8D8XNA6</accession>
<name>A0A8D8XNA6_9HEMI</name>
<proteinExistence type="predicted"/>
<evidence type="ECO:0000313" key="1">
    <source>
        <dbReference type="EMBL" id="CAG6703382.1"/>
    </source>
</evidence>
<dbReference type="EMBL" id="HBUF01340979">
    <property type="protein sequence ID" value="CAG6703382.1"/>
    <property type="molecule type" value="Transcribed_RNA"/>
</dbReference>
<dbReference type="EMBL" id="HBUF01340981">
    <property type="protein sequence ID" value="CAG6703391.1"/>
    <property type="molecule type" value="Transcribed_RNA"/>
</dbReference>
<reference evidence="1" key="1">
    <citation type="submission" date="2021-05" db="EMBL/GenBank/DDBJ databases">
        <authorList>
            <person name="Alioto T."/>
            <person name="Alioto T."/>
            <person name="Gomez Garrido J."/>
        </authorList>
    </citation>
    <scope>NUCLEOTIDE SEQUENCE</scope>
</reference>
<sequence>MLQLQIIFWATVMNCFRRHRKKDTKNSLCGKMRQLLLTKKKKTFLESIVLLDGEWLFYSRVPAVEDFDSSYGSVTTVGVRRFDFLDNVPARDDLSEHNVTSVQPGSFLGGDEELRSIGVFASVGHGQPARSVVGQLEVLIFKFVTVNAGSTSSISLGVISSLDHEVFDDSVEFAALVTLTNRTFGKFNKVGNSLGNSFTKQTNFYFANVNITDFDLEPYNVCDFGSGGFLLRSIDGDKQHSQQNGSKSTVLFGHKGLHFSLDHLPLPQLNDEMKNEEELPVL</sequence>
<dbReference type="EMBL" id="HBUF01340977">
    <property type="protein sequence ID" value="CAG6703373.1"/>
    <property type="molecule type" value="Transcribed_RNA"/>
</dbReference>
<organism evidence="1">
    <name type="scientific">Cacopsylla melanoneura</name>
    <dbReference type="NCBI Taxonomy" id="428564"/>
    <lineage>
        <taxon>Eukaryota</taxon>
        <taxon>Metazoa</taxon>
        <taxon>Ecdysozoa</taxon>
        <taxon>Arthropoda</taxon>
        <taxon>Hexapoda</taxon>
        <taxon>Insecta</taxon>
        <taxon>Pterygota</taxon>
        <taxon>Neoptera</taxon>
        <taxon>Paraneoptera</taxon>
        <taxon>Hemiptera</taxon>
        <taxon>Sternorrhyncha</taxon>
        <taxon>Psylloidea</taxon>
        <taxon>Psyllidae</taxon>
        <taxon>Psyllinae</taxon>
        <taxon>Cacopsylla</taxon>
    </lineage>
</organism>
<dbReference type="AlphaFoldDB" id="A0A8D8XNA6"/>
<protein>
    <submittedName>
        <fullName evidence="1">Uncharacterized protein</fullName>
    </submittedName>
</protein>